<comment type="caution">
    <text evidence="1">The sequence shown here is derived from an EMBL/GenBank/DDBJ whole genome shotgun (WGS) entry which is preliminary data.</text>
</comment>
<organism evidence="1 2">
    <name type="scientific">Lentibacillus kimchii</name>
    <dbReference type="NCBI Taxonomy" id="1542911"/>
    <lineage>
        <taxon>Bacteria</taxon>
        <taxon>Bacillati</taxon>
        <taxon>Bacillota</taxon>
        <taxon>Bacilli</taxon>
        <taxon>Bacillales</taxon>
        <taxon>Bacillaceae</taxon>
        <taxon>Lentibacillus</taxon>
    </lineage>
</organism>
<proteinExistence type="predicted"/>
<dbReference type="Proteomes" id="UP001596620">
    <property type="component" value="Unassembled WGS sequence"/>
</dbReference>
<evidence type="ECO:0000313" key="1">
    <source>
        <dbReference type="EMBL" id="MFC7747313.1"/>
    </source>
</evidence>
<keyword evidence="2" id="KW-1185">Reference proteome</keyword>
<sequence>MQMEKAEEIRKEWGNKPCEHPTITKEYYLGAQTGDYVCTQCGQTRSNESDFKKQ</sequence>
<dbReference type="EMBL" id="JBHTGR010000021">
    <property type="protein sequence ID" value="MFC7747313.1"/>
    <property type="molecule type" value="Genomic_DNA"/>
</dbReference>
<dbReference type="RefSeq" id="WP_382358832.1">
    <property type="nucleotide sequence ID" value="NZ_JBHTGR010000021.1"/>
</dbReference>
<protein>
    <submittedName>
        <fullName evidence="1">Uncharacterized protein</fullName>
    </submittedName>
</protein>
<accession>A0ABW2UZ82</accession>
<gene>
    <name evidence="1" type="ORF">ACFQU8_08710</name>
</gene>
<name>A0ABW2UZ82_9BACI</name>
<evidence type="ECO:0000313" key="2">
    <source>
        <dbReference type="Proteomes" id="UP001596620"/>
    </source>
</evidence>
<reference evidence="2" key="1">
    <citation type="journal article" date="2019" name="Int. J. Syst. Evol. Microbiol.">
        <title>The Global Catalogue of Microorganisms (GCM) 10K type strain sequencing project: providing services to taxonomists for standard genome sequencing and annotation.</title>
        <authorList>
            <consortium name="The Broad Institute Genomics Platform"/>
            <consortium name="The Broad Institute Genome Sequencing Center for Infectious Disease"/>
            <person name="Wu L."/>
            <person name="Ma J."/>
        </authorList>
    </citation>
    <scope>NUCLEOTIDE SEQUENCE [LARGE SCALE GENOMIC DNA]</scope>
    <source>
        <strain evidence="2">JCM 30234</strain>
    </source>
</reference>